<organism evidence="2 3">
    <name type="scientific">Thanatephorus cucumeris (strain AG1-IB / isolate 7/3/14)</name>
    <name type="common">Lettuce bottom rot fungus</name>
    <name type="synonym">Rhizoctonia solani</name>
    <dbReference type="NCBI Taxonomy" id="1108050"/>
    <lineage>
        <taxon>Eukaryota</taxon>
        <taxon>Fungi</taxon>
        <taxon>Dikarya</taxon>
        <taxon>Basidiomycota</taxon>
        <taxon>Agaricomycotina</taxon>
        <taxon>Agaricomycetes</taxon>
        <taxon>Cantharellales</taxon>
        <taxon>Ceratobasidiaceae</taxon>
        <taxon>Rhizoctonia</taxon>
        <taxon>Rhizoctonia solani AG-1</taxon>
    </lineage>
</organism>
<feature type="compositionally biased region" description="Low complexity" evidence="1">
    <location>
        <begin position="1"/>
        <end position="17"/>
    </location>
</feature>
<evidence type="ECO:0000313" key="2">
    <source>
        <dbReference type="EMBL" id="CEL63122.1"/>
    </source>
</evidence>
<evidence type="ECO:0000256" key="1">
    <source>
        <dbReference type="SAM" id="MobiDB-lite"/>
    </source>
</evidence>
<keyword evidence="3" id="KW-1185">Reference proteome</keyword>
<accession>A0A0B7G3V2</accession>
<dbReference type="Proteomes" id="UP000059188">
    <property type="component" value="Unassembled WGS sequence"/>
</dbReference>
<evidence type="ECO:0000313" key="3">
    <source>
        <dbReference type="Proteomes" id="UP000059188"/>
    </source>
</evidence>
<sequence length="113" mass="12180">MLSELTIAPTTTPAVPISNLSYPGFPKPRDDNGASLPGIGSVGINHLSSDDVLFGISQPVAQTHYRRIAFTFEGIPQPASTALHARQVPSNPSNSAWDQTLADVINFQRPRRD</sequence>
<feature type="region of interest" description="Disordered" evidence="1">
    <location>
        <begin position="1"/>
        <end position="38"/>
    </location>
</feature>
<dbReference type="AlphaFoldDB" id="A0A0B7G3V2"/>
<gene>
    <name evidence="2" type="ORF">RSOLAG1IB_05162</name>
</gene>
<dbReference type="EMBL" id="LN679107">
    <property type="protein sequence ID" value="CEL63122.1"/>
    <property type="molecule type" value="Genomic_DNA"/>
</dbReference>
<name>A0A0B7G3V2_THACB</name>
<reference evidence="2 3" key="1">
    <citation type="submission" date="2014-11" db="EMBL/GenBank/DDBJ databases">
        <authorList>
            <person name="Wibberg Daniel"/>
        </authorList>
    </citation>
    <scope>NUCLEOTIDE SEQUENCE [LARGE SCALE GENOMIC DNA]</scope>
    <source>
        <strain evidence="2">Rhizoctonia solani AG1-IB 7/3/14</strain>
    </source>
</reference>
<proteinExistence type="predicted"/>
<protein>
    <submittedName>
        <fullName evidence="2">Uncharacterized protein</fullName>
    </submittedName>
</protein>